<feature type="transmembrane region" description="Helical" evidence="1">
    <location>
        <begin position="437"/>
        <end position="463"/>
    </location>
</feature>
<reference evidence="3" key="1">
    <citation type="submission" date="2019-02" db="EMBL/GenBank/DDBJ databases">
        <title>Complete genome sequence of Rhodoferax sp. Gr-4.</title>
        <authorList>
            <person name="Jin L."/>
        </authorList>
    </citation>
    <scope>NUCLEOTIDE SEQUENCE [LARGE SCALE GENOMIC DNA]</scope>
    <source>
        <strain evidence="3">Gr-4</strain>
    </source>
</reference>
<dbReference type="PANTHER" id="PTHR32063">
    <property type="match status" value="1"/>
</dbReference>
<feature type="transmembrane region" description="Helical" evidence="1">
    <location>
        <begin position="974"/>
        <end position="996"/>
    </location>
</feature>
<name>A0A515EMK8_9BURK</name>
<reference evidence="3" key="2">
    <citation type="journal article" date="2020" name="Int. J. Syst. Evol. Microbiol.">
        <title>Genomic insights into a novel species Rhodoferax aquaticus sp. nov., isolated from freshwater.</title>
        <authorList>
            <person name="Li T."/>
            <person name="Zhuo Y."/>
            <person name="Jin C.Z."/>
            <person name="Wu X."/>
            <person name="Ko S.R."/>
            <person name="Jin F.J."/>
            <person name="Ahn C.Y."/>
            <person name="Oh H.M."/>
            <person name="Lee H.G."/>
            <person name="Jin L."/>
        </authorList>
    </citation>
    <scope>NUCLEOTIDE SEQUENCE [LARGE SCALE GENOMIC DNA]</scope>
    <source>
        <strain evidence="3">Gr-4</strain>
    </source>
</reference>
<dbReference type="KEGG" id="rhg:EXZ61_06740"/>
<evidence type="ECO:0000313" key="2">
    <source>
        <dbReference type="EMBL" id="QDL53886.1"/>
    </source>
</evidence>
<dbReference type="SUPFAM" id="SSF82866">
    <property type="entry name" value="Multidrug efflux transporter AcrB transmembrane domain"/>
    <property type="match status" value="2"/>
</dbReference>
<gene>
    <name evidence="2" type="ORF">EXZ61_06740</name>
</gene>
<dbReference type="SUPFAM" id="SSF82714">
    <property type="entry name" value="Multidrug efflux transporter AcrB TolC docking domain, DN and DC subdomains"/>
    <property type="match status" value="2"/>
</dbReference>
<feature type="transmembrane region" description="Helical" evidence="1">
    <location>
        <begin position="343"/>
        <end position="359"/>
    </location>
</feature>
<protein>
    <submittedName>
        <fullName evidence="2">Efflux RND transporter permease subunit</fullName>
    </submittedName>
</protein>
<feature type="transmembrane region" description="Helical" evidence="1">
    <location>
        <begin position="366"/>
        <end position="386"/>
    </location>
</feature>
<dbReference type="GO" id="GO:0005886">
    <property type="term" value="C:plasma membrane"/>
    <property type="evidence" value="ECO:0007669"/>
    <property type="project" value="TreeGrafter"/>
</dbReference>
<dbReference type="RefSeq" id="WP_142810269.1">
    <property type="nucleotide sequence ID" value="NZ_CP036282.1"/>
</dbReference>
<dbReference type="Gene3D" id="1.20.1640.10">
    <property type="entry name" value="Multidrug efflux transporter AcrB transmembrane domain"/>
    <property type="match status" value="2"/>
</dbReference>
<proteinExistence type="predicted"/>
<keyword evidence="3" id="KW-1185">Reference proteome</keyword>
<feature type="transmembrane region" description="Helical" evidence="1">
    <location>
        <begin position="872"/>
        <end position="891"/>
    </location>
</feature>
<dbReference type="Gene3D" id="3.30.70.1440">
    <property type="entry name" value="Multidrug efflux transporter AcrB pore domain"/>
    <property type="match status" value="1"/>
</dbReference>
<dbReference type="AlphaFoldDB" id="A0A515EMK8"/>
<feature type="transmembrane region" description="Helical" evidence="1">
    <location>
        <begin position="12"/>
        <end position="29"/>
    </location>
</feature>
<sequence>MWFTRVSLQNPVFATMVMLALVVLGLFSVQRLQVDQFPNIDFPVVVVIADYPGASPEIVESEVSKKIEEGVNSIAGINALTSRSYEGQAVVVIEFGLHIDGRKAADDVREKVASIKPNLRSEVKEPRVLRFDPSARAIWSVAVLPDNSNPTAKAPNAVELTNWAEQSFKKRLENVRGVGSVTVVGGTKREINVYLNPLTLESFGITPEQVVAAVRNENQDLPVGNIRSLEQERVIQIQARMQRPEDFGKIIVARKNGAPVRLEQVARVADGAQELETLALYNGQRTLLLNVQKSQDENTIAVVDGLQKTLSELKNQLPPGVRLEQITDGSRQIRVSVDNVRKTLIEGALLTVLIVFLFLNSWRSTVITGLTLPIALIGTFFFMYLFGFTINLITMMALSLCVGLLIDDAIVVRENIVRHVQMGKNVYQASLEGTQEIGLAVLATTMSIVAVFLPIGFMGGIIGKFFHEFGITIVAAVLISMFVSFTLDPMLSSVWHDPSIESHGRKGPPVTWYDKSIGRVTGWFDRTTDALADTYQTLLRWSLAHKLTTVMLAVGVFVGSVLMVPLLGTEFVPKSDFSETSLSFNTPVGSSIEVTEAKTRQVEAIIREFPEVRYTLSTLNTGNAQGKIYASIYIRLVDRKDRTLSVDAMSVRLRERLRSVPGITVTHVGLLDAVGGQKQILFSIQGPDTRELERLTALALDKVRDVPGLVDLDSSVKPNKPTLDVQIKRDVASDLGLGVTQIGNSLRTLVAGQTVGNWRAPDDQTYDVNVRLAPTARMQASDLEHLPFTVGTNADGSSRTVRLNQLATVTESTGPNQINRRDLTREVSISGNVSGRSAGEVSADIKVAMDSIQLPPGYSYKFSGSTKDMAEAFSYAISALVLAIIFIYMILASQFKSFLQPLALMTALPLTLIGVVLALLAFNSTLSMFSVIGVVMLMGLVTKNAILLVDFAIRAREEGMERSEALLMAAKVRLRPILMTTLAMVFGMVPLALALSEGSETRAPMGQAVIGGVITSSLLTLVVVPVVYCYMDDLAQWFKRLFGVSPSTAK</sequence>
<dbReference type="Proteomes" id="UP000317365">
    <property type="component" value="Chromosome"/>
</dbReference>
<dbReference type="Gene3D" id="3.30.70.1320">
    <property type="entry name" value="Multidrug efflux transporter AcrB pore domain like"/>
    <property type="match status" value="1"/>
</dbReference>
<dbReference type="PANTHER" id="PTHR32063:SF0">
    <property type="entry name" value="SWARMING MOTILITY PROTEIN SWRC"/>
    <property type="match status" value="1"/>
</dbReference>
<keyword evidence="1" id="KW-0812">Transmembrane</keyword>
<organism evidence="2 3">
    <name type="scientific">Rhodoferax aquaticus</name>
    <dbReference type="NCBI Taxonomy" id="2527691"/>
    <lineage>
        <taxon>Bacteria</taxon>
        <taxon>Pseudomonadati</taxon>
        <taxon>Pseudomonadota</taxon>
        <taxon>Betaproteobacteria</taxon>
        <taxon>Burkholderiales</taxon>
        <taxon>Comamonadaceae</taxon>
        <taxon>Rhodoferax</taxon>
    </lineage>
</organism>
<keyword evidence="1" id="KW-1133">Transmembrane helix</keyword>
<feature type="transmembrane region" description="Helical" evidence="1">
    <location>
        <begin position="928"/>
        <end position="953"/>
    </location>
</feature>
<dbReference type="GO" id="GO:0042910">
    <property type="term" value="F:xenobiotic transmembrane transporter activity"/>
    <property type="evidence" value="ECO:0007669"/>
    <property type="project" value="TreeGrafter"/>
</dbReference>
<dbReference type="InterPro" id="IPR027463">
    <property type="entry name" value="AcrB_DN_DC_subdom"/>
</dbReference>
<dbReference type="EMBL" id="CP036282">
    <property type="protein sequence ID" value="QDL53886.1"/>
    <property type="molecule type" value="Genomic_DNA"/>
</dbReference>
<dbReference type="Gene3D" id="3.30.2090.10">
    <property type="entry name" value="Multidrug efflux transporter AcrB TolC docking domain, DN and DC subdomains"/>
    <property type="match status" value="2"/>
</dbReference>
<dbReference type="SUPFAM" id="SSF82693">
    <property type="entry name" value="Multidrug efflux transporter AcrB pore domain, PN1, PN2, PC1 and PC2 subdomains"/>
    <property type="match status" value="3"/>
</dbReference>
<dbReference type="PRINTS" id="PR00702">
    <property type="entry name" value="ACRIFLAVINRP"/>
</dbReference>
<feature type="transmembrane region" description="Helical" evidence="1">
    <location>
        <begin position="547"/>
        <end position="568"/>
    </location>
</feature>
<evidence type="ECO:0000313" key="3">
    <source>
        <dbReference type="Proteomes" id="UP000317365"/>
    </source>
</evidence>
<feature type="transmembrane region" description="Helical" evidence="1">
    <location>
        <begin position="469"/>
        <end position="487"/>
    </location>
</feature>
<evidence type="ECO:0000256" key="1">
    <source>
        <dbReference type="SAM" id="Phobius"/>
    </source>
</evidence>
<feature type="transmembrane region" description="Helical" evidence="1">
    <location>
        <begin position="903"/>
        <end position="922"/>
    </location>
</feature>
<accession>A0A515EMK8</accession>
<dbReference type="Gene3D" id="3.30.70.1430">
    <property type="entry name" value="Multidrug efflux transporter AcrB pore domain"/>
    <property type="match status" value="2"/>
</dbReference>
<keyword evidence="1" id="KW-0472">Membrane</keyword>
<dbReference type="InterPro" id="IPR001036">
    <property type="entry name" value="Acrflvin-R"/>
</dbReference>
<dbReference type="Pfam" id="PF00873">
    <property type="entry name" value="ACR_tran"/>
    <property type="match status" value="1"/>
</dbReference>
<feature type="transmembrane region" description="Helical" evidence="1">
    <location>
        <begin position="1008"/>
        <end position="1031"/>
    </location>
</feature>